<gene>
    <name evidence="1" type="ordered locus">Belba_2069</name>
</gene>
<dbReference type="STRING" id="866536.Belba_2069"/>
<dbReference type="InterPro" id="IPR045738">
    <property type="entry name" value="DUF6088"/>
</dbReference>
<dbReference type="HOGENOM" id="CLU_067316_1_0_10"/>
<organism evidence="1 2">
    <name type="scientific">Belliella baltica (strain DSM 15883 / CIP 108006 / LMG 21964 / BA134)</name>
    <dbReference type="NCBI Taxonomy" id="866536"/>
    <lineage>
        <taxon>Bacteria</taxon>
        <taxon>Pseudomonadati</taxon>
        <taxon>Bacteroidota</taxon>
        <taxon>Cytophagia</taxon>
        <taxon>Cytophagales</taxon>
        <taxon>Cyclobacteriaceae</taxon>
        <taxon>Belliella</taxon>
    </lineage>
</organism>
<protein>
    <recommendedName>
        <fullName evidence="3">Transcriptional regulator, AbiEi antitoxin, Type IV TA system</fullName>
    </recommendedName>
</protein>
<dbReference type="AlphaFoldDB" id="I3Z5W9"/>
<dbReference type="Proteomes" id="UP000006050">
    <property type="component" value="Chromosome"/>
</dbReference>
<dbReference type="OrthoDB" id="9798200at2"/>
<dbReference type="Pfam" id="PF19570">
    <property type="entry name" value="DUF6088"/>
    <property type="match status" value="1"/>
</dbReference>
<evidence type="ECO:0000313" key="1">
    <source>
        <dbReference type="EMBL" id="AFL84637.1"/>
    </source>
</evidence>
<reference evidence="2" key="1">
    <citation type="submission" date="2012-06" db="EMBL/GenBank/DDBJ databases">
        <title>The complete genome of Belliella baltica DSM 15883.</title>
        <authorList>
            <person name="Lucas S."/>
            <person name="Copeland A."/>
            <person name="Lapidus A."/>
            <person name="Goodwin L."/>
            <person name="Pitluck S."/>
            <person name="Peters L."/>
            <person name="Mikhailova N."/>
            <person name="Davenport K."/>
            <person name="Kyrpides N."/>
            <person name="Mavromatis K."/>
            <person name="Pagani I."/>
            <person name="Ivanova N."/>
            <person name="Ovchinnikova G."/>
            <person name="Zeytun A."/>
            <person name="Detter J.C."/>
            <person name="Han C."/>
            <person name="Land M."/>
            <person name="Hauser L."/>
            <person name="Markowitz V."/>
            <person name="Cheng J.-F."/>
            <person name="Hugenholtz P."/>
            <person name="Woyke T."/>
            <person name="Wu D."/>
            <person name="Tindall B."/>
            <person name="Pomrenke H."/>
            <person name="Brambilla E."/>
            <person name="Klenk H.-P."/>
            <person name="Eisen J.A."/>
        </authorList>
    </citation>
    <scope>NUCLEOTIDE SEQUENCE [LARGE SCALE GENOMIC DNA]</scope>
    <source>
        <strain evidence="2">DSM 15883 / CIP 108006 / LMG 21964 / BA134</strain>
    </source>
</reference>
<sequence length="202" mass="22689">MERPQVENRIAELLKTFTKGSVLFVDDFLDYGNPESVKKALLRLKEKEILVRLAHGIYLYPKFDKELGVLFPSTEEIAKAIARRDKARIVPTGVQALNKLGLSTQVPMKVVYLSDGAARTVKVGKRTITFKKTSPKNLLVKGEISGLAIQALKTIGQNTVDEKTIEKIQAILRKEKKENIINDAKLSPAWINKILMQVIELH</sequence>
<evidence type="ECO:0000313" key="2">
    <source>
        <dbReference type="Proteomes" id="UP000006050"/>
    </source>
</evidence>
<name>I3Z5W9_BELBD</name>
<proteinExistence type="predicted"/>
<dbReference type="eggNOG" id="COG5340">
    <property type="taxonomic scope" value="Bacteria"/>
</dbReference>
<evidence type="ECO:0008006" key="3">
    <source>
        <dbReference type="Google" id="ProtNLM"/>
    </source>
</evidence>
<dbReference type="EMBL" id="CP003281">
    <property type="protein sequence ID" value="AFL84637.1"/>
    <property type="molecule type" value="Genomic_DNA"/>
</dbReference>
<dbReference type="RefSeq" id="WP_014772604.1">
    <property type="nucleotide sequence ID" value="NC_018010.1"/>
</dbReference>
<dbReference type="KEGG" id="bbd:Belba_2069"/>
<keyword evidence="2" id="KW-1185">Reference proteome</keyword>
<accession>I3Z5W9</accession>
<dbReference type="PATRIC" id="fig|866536.3.peg.2128"/>